<comment type="caution">
    <text evidence="6">Lacks conserved residue(s) required for the propagation of feature annotation.</text>
</comment>
<dbReference type="PROSITE" id="PS01184">
    <property type="entry name" value="UBIE_2"/>
    <property type="match status" value="1"/>
</dbReference>
<comment type="similarity">
    <text evidence="6">Belongs to the class I-like SAM-binding methyltransferase superfamily. MenG/UbiE family.</text>
</comment>
<evidence type="ECO:0000256" key="2">
    <source>
        <dbReference type="ARBA" id="ARBA00022679"/>
    </source>
</evidence>
<comment type="catalytic activity">
    <reaction evidence="6">
        <text>a 2-methoxy-6-(all-trans-polyprenyl)benzene-1,4-diol + S-adenosyl-L-methionine = a 5-methoxy-2-methyl-3-(all-trans-polyprenyl)benzene-1,4-diol + S-adenosyl-L-homocysteine + H(+)</text>
        <dbReference type="Rhea" id="RHEA:28286"/>
        <dbReference type="Rhea" id="RHEA-COMP:10858"/>
        <dbReference type="Rhea" id="RHEA-COMP:10859"/>
        <dbReference type="ChEBI" id="CHEBI:15378"/>
        <dbReference type="ChEBI" id="CHEBI:57856"/>
        <dbReference type="ChEBI" id="CHEBI:59789"/>
        <dbReference type="ChEBI" id="CHEBI:84166"/>
        <dbReference type="ChEBI" id="CHEBI:84167"/>
        <dbReference type="EC" id="2.1.1.201"/>
    </reaction>
</comment>
<dbReference type="FunFam" id="3.40.50.150:FF:000064">
    <property type="entry name" value="2-methoxy-6-polyprenyl-1,4-benzoquinol methylase, mitochondrial"/>
    <property type="match status" value="1"/>
</dbReference>
<dbReference type="PANTHER" id="PTHR43591">
    <property type="entry name" value="METHYLTRANSFERASE"/>
    <property type="match status" value="1"/>
</dbReference>
<keyword evidence="6" id="KW-0472">Membrane</keyword>
<evidence type="ECO:0000256" key="6">
    <source>
        <dbReference type="HAMAP-Rule" id="MF_03191"/>
    </source>
</evidence>
<evidence type="ECO:0000313" key="7">
    <source>
        <dbReference type="EMBL" id="KAH1108803.1"/>
    </source>
</evidence>
<gene>
    <name evidence="6" type="primary">COQ5</name>
    <name evidence="7" type="ORF">J1N35_012571</name>
</gene>
<dbReference type="EC" id="2.1.1.201" evidence="6"/>
<evidence type="ECO:0000256" key="4">
    <source>
        <dbReference type="ARBA" id="ARBA00022691"/>
    </source>
</evidence>
<dbReference type="GO" id="GO:0008425">
    <property type="term" value="F:2-methoxy-6-polyprenyl-1,4-benzoquinol methyltransferase activity"/>
    <property type="evidence" value="ECO:0007669"/>
    <property type="project" value="UniProtKB-UniRule"/>
</dbReference>
<feature type="binding site" evidence="6">
    <location>
        <begin position="191"/>
        <end position="192"/>
    </location>
    <ligand>
        <name>S-adenosyl-L-methionine</name>
        <dbReference type="ChEBI" id="CHEBI:59789"/>
    </ligand>
</feature>
<evidence type="ECO:0000256" key="1">
    <source>
        <dbReference type="ARBA" id="ARBA00022603"/>
    </source>
</evidence>
<comment type="caution">
    <text evidence="7">The sequence shown here is derived from an EMBL/GenBank/DDBJ whole genome shotgun (WGS) entry which is preliminary data.</text>
</comment>
<feature type="binding site" evidence="6">
    <location>
        <position position="124"/>
    </location>
    <ligand>
        <name>S-adenosyl-L-methionine</name>
        <dbReference type="ChEBI" id="CHEBI:59789"/>
    </ligand>
</feature>
<dbReference type="InterPro" id="IPR004033">
    <property type="entry name" value="UbiE/COQ5_MeTrFase"/>
</dbReference>
<dbReference type="Pfam" id="PF01209">
    <property type="entry name" value="Ubie_methyltran"/>
    <property type="match status" value="1"/>
</dbReference>
<dbReference type="NCBIfam" id="TIGR01934">
    <property type="entry name" value="MenG_MenH_UbiE"/>
    <property type="match status" value="1"/>
</dbReference>
<keyword evidence="4 6" id="KW-0949">S-adenosyl-L-methionine</keyword>
<organism evidence="7 8">
    <name type="scientific">Gossypium stocksii</name>
    <dbReference type="NCBI Taxonomy" id="47602"/>
    <lineage>
        <taxon>Eukaryota</taxon>
        <taxon>Viridiplantae</taxon>
        <taxon>Streptophyta</taxon>
        <taxon>Embryophyta</taxon>
        <taxon>Tracheophyta</taxon>
        <taxon>Spermatophyta</taxon>
        <taxon>Magnoliopsida</taxon>
        <taxon>eudicotyledons</taxon>
        <taxon>Gunneridae</taxon>
        <taxon>Pentapetalae</taxon>
        <taxon>rosids</taxon>
        <taxon>malvids</taxon>
        <taxon>Malvales</taxon>
        <taxon>Malvaceae</taxon>
        <taxon>Malvoideae</taxon>
        <taxon>Gossypium</taxon>
    </lineage>
</organism>
<evidence type="ECO:0000256" key="5">
    <source>
        <dbReference type="ARBA" id="ARBA00046387"/>
    </source>
</evidence>
<dbReference type="HAMAP" id="MF_01813">
    <property type="entry name" value="MenG_UbiE_methyltr"/>
    <property type="match status" value="1"/>
</dbReference>
<sequence length="319" mass="35996">MALRLVTKNLSSRISPKLCSASLLHSHATSFGFKEVREEEKSQMVGKVFSNVASNYDLMNDFMSGGLHRLWKDRLDFVCIFVRIISFLSSRCFLYFTCSAQFIRLVSKLSPFPGMKHLDVAGGTGDVAFRILESVSSIKRRALQDPLNDDLQEETRIYVCDINPNMLDVGKNRALEKGLGEDKSLVWVQGDAEALSFEDNSMDGYTIAFGIRNVTHIEKVLSEAYRVLKRGGRFLCLELSHVDIPVFKELYDFYSFSVIPRLGEIVAGDRESYQYLVESIRRFPPQEKFASMIADAGFQKVEYENLVGGVVAIHSGLKI</sequence>
<reference evidence="7 8" key="1">
    <citation type="journal article" date="2021" name="Plant Biotechnol. J.">
        <title>Multi-omics assisted identification of the key and species-specific regulatory components of drought-tolerant mechanisms in Gossypium stocksii.</title>
        <authorList>
            <person name="Yu D."/>
            <person name="Ke L."/>
            <person name="Zhang D."/>
            <person name="Wu Y."/>
            <person name="Sun Y."/>
            <person name="Mei J."/>
            <person name="Sun J."/>
            <person name="Sun Y."/>
        </authorList>
    </citation>
    <scope>NUCLEOTIDE SEQUENCE [LARGE SCALE GENOMIC DNA]</scope>
    <source>
        <strain evidence="8">cv. E1</strain>
        <tissue evidence="7">Leaf</tissue>
    </source>
</reference>
<dbReference type="GO" id="GO:0032259">
    <property type="term" value="P:methylation"/>
    <property type="evidence" value="ECO:0007669"/>
    <property type="project" value="UniProtKB-KW"/>
</dbReference>
<keyword evidence="1 6" id="KW-0489">Methyltransferase</keyword>
<keyword evidence="6" id="KW-0496">Mitochondrion</keyword>
<keyword evidence="2 6" id="KW-0808">Transferase</keyword>
<dbReference type="PROSITE" id="PS51608">
    <property type="entry name" value="SAM_MT_UBIE"/>
    <property type="match status" value="1"/>
</dbReference>
<evidence type="ECO:0000313" key="8">
    <source>
        <dbReference type="Proteomes" id="UP000828251"/>
    </source>
</evidence>
<keyword evidence="6" id="KW-0999">Mitochondrion inner membrane</keyword>
<comment type="pathway">
    <text evidence="6">Cofactor biosynthesis; ubiquinone biosynthesis.</text>
</comment>
<dbReference type="PROSITE" id="PS01183">
    <property type="entry name" value="UBIE_1"/>
    <property type="match status" value="1"/>
</dbReference>
<accession>A0A9D3W5E4</accession>
<keyword evidence="8" id="KW-1185">Reference proteome</keyword>
<feature type="binding site" evidence="6">
    <location>
        <position position="161"/>
    </location>
    <ligand>
        <name>S-adenosyl-L-methionine</name>
        <dbReference type="ChEBI" id="CHEBI:59789"/>
    </ligand>
</feature>
<dbReference type="PANTHER" id="PTHR43591:SF24">
    <property type="entry name" value="2-METHOXY-6-POLYPRENYL-1,4-BENZOQUINOL METHYLASE, MITOCHONDRIAL"/>
    <property type="match status" value="1"/>
</dbReference>
<evidence type="ECO:0000256" key="3">
    <source>
        <dbReference type="ARBA" id="ARBA00022688"/>
    </source>
</evidence>
<dbReference type="SUPFAM" id="SSF53335">
    <property type="entry name" value="S-adenosyl-L-methionine-dependent methyltransferases"/>
    <property type="match status" value="1"/>
</dbReference>
<dbReference type="InterPro" id="IPR029063">
    <property type="entry name" value="SAM-dependent_MTases_sf"/>
</dbReference>
<dbReference type="InterPro" id="IPR023576">
    <property type="entry name" value="UbiE/COQ5_MeTrFase_CS"/>
</dbReference>
<dbReference type="AlphaFoldDB" id="A0A9D3W5E4"/>
<proteinExistence type="inferred from homology"/>
<dbReference type="EMBL" id="JAIQCV010000004">
    <property type="protein sequence ID" value="KAH1108803.1"/>
    <property type="molecule type" value="Genomic_DNA"/>
</dbReference>
<keyword evidence="3 6" id="KW-0831">Ubiquinone biosynthesis</keyword>
<comment type="subcellular location">
    <subcellularLocation>
        <location evidence="6">Mitochondrion inner membrane</location>
        <topology evidence="6">Peripheral membrane protein</topology>
        <orientation evidence="6">Matrix side</orientation>
    </subcellularLocation>
</comment>
<dbReference type="CDD" id="cd02440">
    <property type="entry name" value="AdoMet_MTases"/>
    <property type="match status" value="1"/>
</dbReference>
<comment type="subunit">
    <text evidence="5">Component of a multi-subunit COQ enzyme complex, composed of at least COQ3, COQ4, COQ5, COQ6, COQ7 and COQ9. Interacts with PYURF; the interaction is direct, stabilizes COQ5 protein and associates PYURF with COQ enzyme complex.</text>
</comment>
<name>A0A9D3W5E4_9ROSI</name>
<dbReference type="OrthoDB" id="6329284at2759"/>
<dbReference type="Proteomes" id="UP000828251">
    <property type="component" value="Unassembled WGS sequence"/>
</dbReference>
<dbReference type="GO" id="GO:0031314">
    <property type="term" value="C:extrinsic component of mitochondrial inner membrane"/>
    <property type="evidence" value="ECO:0007669"/>
    <property type="project" value="UniProtKB-UniRule"/>
</dbReference>
<protein>
    <recommendedName>
        <fullName evidence="6">2-methoxy-6-polyprenyl-1,4-benzoquinol methylase, mitochondrial</fullName>
        <ecNumber evidence="6">2.1.1.201</ecNumber>
    </recommendedName>
    <alternativeName>
        <fullName evidence="6">Ubiquinone biosynthesis methyltransferase COQ5</fullName>
    </alternativeName>
</protein>
<dbReference type="Gene3D" id="3.40.50.150">
    <property type="entry name" value="Vaccinia Virus protein VP39"/>
    <property type="match status" value="1"/>
</dbReference>
<comment type="function">
    <text evidence="6">Methyltransferase required for the conversion of 2-polyprenyl-6-methoxy-1,4-benzoquinol (DDMQH2) to 2-polyprenyl-3-methyl-6-methoxy-1,4-benzoquinol (DMQH2).</text>
</comment>